<reference evidence="1 2" key="1">
    <citation type="journal article" date="2018" name="New Phytol.">
        <title>Phylogenomics of Endogonaceae and evolution of mycorrhizas within Mucoromycota.</title>
        <authorList>
            <person name="Chang Y."/>
            <person name="Desiro A."/>
            <person name="Na H."/>
            <person name="Sandor L."/>
            <person name="Lipzen A."/>
            <person name="Clum A."/>
            <person name="Barry K."/>
            <person name="Grigoriev I.V."/>
            <person name="Martin F.M."/>
            <person name="Stajich J.E."/>
            <person name="Smith M.E."/>
            <person name="Bonito G."/>
            <person name="Spatafora J.W."/>
        </authorList>
    </citation>
    <scope>NUCLEOTIDE SEQUENCE [LARGE SCALE GENOMIC DNA]</scope>
    <source>
        <strain evidence="1 2">AD002</strain>
    </source>
</reference>
<organism evidence="1 2">
    <name type="scientific">Jimgerdemannia flammicorona</name>
    <dbReference type="NCBI Taxonomy" id="994334"/>
    <lineage>
        <taxon>Eukaryota</taxon>
        <taxon>Fungi</taxon>
        <taxon>Fungi incertae sedis</taxon>
        <taxon>Mucoromycota</taxon>
        <taxon>Mucoromycotina</taxon>
        <taxon>Endogonomycetes</taxon>
        <taxon>Endogonales</taxon>
        <taxon>Endogonaceae</taxon>
        <taxon>Jimgerdemannia</taxon>
    </lineage>
</organism>
<protein>
    <submittedName>
        <fullName evidence="1">Uncharacterized protein</fullName>
    </submittedName>
</protein>
<comment type="caution">
    <text evidence="1">The sequence shown here is derived from an EMBL/GenBank/DDBJ whole genome shotgun (WGS) entry which is preliminary data.</text>
</comment>
<dbReference type="EMBL" id="RBNJ01009020">
    <property type="protein sequence ID" value="RUS27112.1"/>
    <property type="molecule type" value="Genomic_DNA"/>
</dbReference>
<sequence length="61" mass="6584">MKLPKEKIYISKGIICRGKDATDAKQASEAEILVTELKASLENIAACGLPNSNEPPSARNR</sequence>
<keyword evidence="2" id="KW-1185">Reference proteome</keyword>
<feature type="non-terminal residue" evidence="1">
    <location>
        <position position="61"/>
    </location>
</feature>
<dbReference type="AlphaFoldDB" id="A0A433QBG0"/>
<proteinExistence type="predicted"/>
<gene>
    <name evidence="1" type="ORF">BC938DRAFT_483701</name>
</gene>
<dbReference type="Proteomes" id="UP000274822">
    <property type="component" value="Unassembled WGS sequence"/>
</dbReference>
<accession>A0A433QBG0</accession>
<name>A0A433QBG0_9FUNG</name>
<evidence type="ECO:0000313" key="1">
    <source>
        <dbReference type="EMBL" id="RUS27112.1"/>
    </source>
</evidence>
<evidence type="ECO:0000313" key="2">
    <source>
        <dbReference type="Proteomes" id="UP000274822"/>
    </source>
</evidence>